<sequence>MKYTFITPLLIAILTFSNFAFASNQANDSQPRGFGNWQLICDKKPCFINQSLIASNGKKSGIVGSLNITRIQNDRTMLTIKLSKNALQSAGIGIKVDNHKDTRVKILGCDAKVCQTNVLVDEQLQSEFESGRALRIVYFDNNTKKQVTLPFTLNGYSEAFKAMN</sequence>
<keyword evidence="1" id="KW-0732">Signal</keyword>
<dbReference type="InterPro" id="IPR010642">
    <property type="entry name" value="Invasion_prot_B"/>
</dbReference>
<evidence type="ECO:0000313" key="3">
    <source>
        <dbReference type="Proteomes" id="UP000439994"/>
    </source>
</evidence>
<evidence type="ECO:0000256" key="1">
    <source>
        <dbReference type="SAM" id="SignalP"/>
    </source>
</evidence>
<protein>
    <recommendedName>
        <fullName evidence="4">Invasion associated locus B family protein</fullName>
    </recommendedName>
</protein>
<gene>
    <name evidence="2" type="ORF">GNP35_09730</name>
</gene>
<evidence type="ECO:0008006" key="4">
    <source>
        <dbReference type="Google" id="ProtNLM"/>
    </source>
</evidence>
<dbReference type="Pfam" id="PF06776">
    <property type="entry name" value="IalB"/>
    <property type="match status" value="1"/>
</dbReference>
<name>A0A6N8F881_9GAMM</name>
<organism evidence="2 3">
    <name type="scientific">Psychrosphaera haliotis</name>
    <dbReference type="NCBI Taxonomy" id="555083"/>
    <lineage>
        <taxon>Bacteria</taxon>
        <taxon>Pseudomonadati</taxon>
        <taxon>Pseudomonadota</taxon>
        <taxon>Gammaproteobacteria</taxon>
        <taxon>Alteromonadales</taxon>
        <taxon>Pseudoalteromonadaceae</taxon>
        <taxon>Psychrosphaera</taxon>
    </lineage>
</organism>
<feature type="chain" id="PRO_5026723747" description="Invasion associated locus B family protein" evidence="1">
    <location>
        <begin position="23"/>
        <end position="164"/>
    </location>
</feature>
<keyword evidence="3" id="KW-1185">Reference proteome</keyword>
<dbReference type="Proteomes" id="UP000439994">
    <property type="component" value="Unassembled WGS sequence"/>
</dbReference>
<accession>A0A6N8F881</accession>
<dbReference type="OrthoDB" id="6335000at2"/>
<proteinExistence type="predicted"/>
<dbReference type="EMBL" id="WOCD01000003">
    <property type="protein sequence ID" value="MUH72746.1"/>
    <property type="molecule type" value="Genomic_DNA"/>
</dbReference>
<feature type="signal peptide" evidence="1">
    <location>
        <begin position="1"/>
        <end position="22"/>
    </location>
</feature>
<evidence type="ECO:0000313" key="2">
    <source>
        <dbReference type="EMBL" id="MUH72746.1"/>
    </source>
</evidence>
<dbReference type="Gene3D" id="2.60.40.1880">
    <property type="entry name" value="Invasion associated locus B (IalB) protein"/>
    <property type="match status" value="1"/>
</dbReference>
<dbReference type="AlphaFoldDB" id="A0A6N8F881"/>
<dbReference type="RefSeq" id="WP_155695898.1">
    <property type="nucleotide sequence ID" value="NZ_WOCD01000003.1"/>
</dbReference>
<dbReference type="InterPro" id="IPR038696">
    <property type="entry name" value="IalB_sf"/>
</dbReference>
<comment type="caution">
    <text evidence="2">The sequence shown here is derived from an EMBL/GenBank/DDBJ whole genome shotgun (WGS) entry which is preliminary data.</text>
</comment>
<reference evidence="2 3" key="1">
    <citation type="submission" date="2019-11" db="EMBL/GenBank/DDBJ databases">
        <title>P. haliotis isolates from Z. marina roots.</title>
        <authorList>
            <person name="Cohen M."/>
            <person name="Jospin G."/>
            <person name="Eisen J.A."/>
            <person name="Coil D.A."/>
        </authorList>
    </citation>
    <scope>NUCLEOTIDE SEQUENCE [LARGE SCALE GENOMIC DNA]</scope>
    <source>
        <strain evidence="2 3">UCD-MCMsp1aY</strain>
    </source>
</reference>